<accession>A0A382RGW5</accession>
<dbReference type="AlphaFoldDB" id="A0A382RGW5"/>
<proteinExistence type="predicted"/>
<reference evidence="1" key="1">
    <citation type="submission" date="2018-05" db="EMBL/GenBank/DDBJ databases">
        <authorList>
            <person name="Lanie J.A."/>
            <person name="Ng W.-L."/>
            <person name="Kazmierczak K.M."/>
            <person name="Andrzejewski T.M."/>
            <person name="Davidsen T.M."/>
            <person name="Wayne K.J."/>
            <person name="Tettelin H."/>
            <person name="Glass J.I."/>
            <person name="Rusch D."/>
            <person name="Podicherti R."/>
            <person name="Tsui H.-C.T."/>
            <person name="Winkler M.E."/>
        </authorList>
    </citation>
    <scope>NUCLEOTIDE SEQUENCE</scope>
</reference>
<protein>
    <submittedName>
        <fullName evidence="1">Uncharacterized protein</fullName>
    </submittedName>
</protein>
<sequence>MSWTNPKETEIIIKNMVESIIADLELFDLVAYENIELNQQYKKELLTFFKKIFLKYGLLKTEFNSMIFMDDKEKNQESLSLVNDLLKLTRSILEECDKDPDLNNLAIKHLLNQKVLLEKLKKVNEVLG</sequence>
<gene>
    <name evidence="1" type="ORF">METZ01_LOCUS349818</name>
</gene>
<dbReference type="EMBL" id="UINC01121648">
    <property type="protein sequence ID" value="SVC96964.1"/>
    <property type="molecule type" value="Genomic_DNA"/>
</dbReference>
<organism evidence="1">
    <name type="scientific">marine metagenome</name>
    <dbReference type="NCBI Taxonomy" id="408172"/>
    <lineage>
        <taxon>unclassified sequences</taxon>
        <taxon>metagenomes</taxon>
        <taxon>ecological metagenomes</taxon>
    </lineage>
</organism>
<name>A0A382RGW5_9ZZZZ</name>
<evidence type="ECO:0000313" key="1">
    <source>
        <dbReference type="EMBL" id="SVC96964.1"/>
    </source>
</evidence>